<proteinExistence type="predicted"/>
<dbReference type="Gene3D" id="1.10.10.10">
    <property type="entry name" value="Winged helix-like DNA-binding domain superfamily/Winged helix DNA-binding domain"/>
    <property type="match status" value="1"/>
</dbReference>
<keyword evidence="4" id="KW-1185">Reference proteome</keyword>
<evidence type="ECO:0000256" key="1">
    <source>
        <dbReference type="ARBA" id="ARBA00023015"/>
    </source>
</evidence>
<dbReference type="Gene3D" id="3.30.450.40">
    <property type="match status" value="1"/>
</dbReference>
<sequence>MKDAERTEFFELWYPKMIGMGLAAGARHADAEDAASAVAFCVLRSWERWTAVEKKYCYLRTAVKHELDTTRKRRAARLARETRWVRNLLQPGRDSAADSYHRAREPESVRQALAISPRRQREILAWLCLRRQAGWDVKDVADALGISQDTLRRHRQNARRTLEPFLVGDGHEHRRWLRAGERVHEDFHRGHANLLAPRPVILDAWRLARERGLNPERGTEAVLVDADELRQRRRNSPLPALAALTDLAARNELLAVVLDADDIVLHRGGHRSALAAADRLGYLEGACWNLDRAGVNAAGLAPIVGGQVTVNRWEHTFPDQHGLCCTAIPIRVPHGGHITLNLTATADSLATLPRAVQHQLNTMAQRLHRQLWTPPN</sequence>
<dbReference type="RefSeq" id="WP_020634119.1">
    <property type="nucleotide sequence ID" value="NZ_KB913032.1"/>
</dbReference>
<reference evidence="3 4" key="1">
    <citation type="submission" date="2017-07" db="EMBL/GenBank/DDBJ databases">
        <title>Amycolatopsis alba DSM 44262 Genome sequencing and assembly.</title>
        <authorList>
            <person name="Kaur N."/>
            <person name="Mayilraj S."/>
        </authorList>
    </citation>
    <scope>NUCLEOTIDE SEQUENCE [LARGE SCALE GENOMIC DNA]</scope>
    <source>
        <strain evidence="3 4">DSM 44262</strain>
    </source>
</reference>
<evidence type="ECO:0000313" key="4">
    <source>
        <dbReference type="Proteomes" id="UP000215563"/>
    </source>
</evidence>
<dbReference type="InterPro" id="IPR013324">
    <property type="entry name" value="RNA_pol_sigma_r3/r4-like"/>
</dbReference>
<accession>A0A229R726</accession>
<gene>
    <name evidence="3" type="ORF">CFP75_42490</name>
</gene>
<evidence type="ECO:0000256" key="2">
    <source>
        <dbReference type="ARBA" id="ARBA00023163"/>
    </source>
</evidence>
<dbReference type="AlphaFoldDB" id="A0A229R726"/>
<dbReference type="Proteomes" id="UP000215563">
    <property type="component" value="Unassembled WGS sequence"/>
</dbReference>
<dbReference type="EMBL" id="NMQU01000198">
    <property type="protein sequence ID" value="OXM42482.1"/>
    <property type="molecule type" value="Genomic_DNA"/>
</dbReference>
<protein>
    <recommendedName>
        <fullName evidence="5">Sigma-70 family RNA polymerase sigma factor</fullName>
    </recommendedName>
</protein>
<evidence type="ECO:0000313" key="3">
    <source>
        <dbReference type="EMBL" id="OXM42482.1"/>
    </source>
</evidence>
<keyword evidence="1" id="KW-0805">Transcription regulation</keyword>
<dbReference type="InterPro" id="IPR036388">
    <property type="entry name" value="WH-like_DNA-bd_sf"/>
</dbReference>
<organism evidence="3 4">
    <name type="scientific">Amycolatopsis alba DSM 44262</name>
    <dbReference type="NCBI Taxonomy" id="1125972"/>
    <lineage>
        <taxon>Bacteria</taxon>
        <taxon>Bacillati</taxon>
        <taxon>Actinomycetota</taxon>
        <taxon>Actinomycetes</taxon>
        <taxon>Pseudonocardiales</taxon>
        <taxon>Pseudonocardiaceae</taxon>
        <taxon>Amycolatopsis</taxon>
    </lineage>
</organism>
<dbReference type="InterPro" id="IPR029016">
    <property type="entry name" value="GAF-like_dom_sf"/>
</dbReference>
<evidence type="ECO:0008006" key="5">
    <source>
        <dbReference type="Google" id="ProtNLM"/>
    </source>
</evidence>
<dbReference type="SUPFAM" id="SSF88659">
    <property type="entry name" value="Sigma3 and sigma4 domains of RNA polymerase sigma factors"/>
    <property type="match status" value="1"/>
</dbReference>
<name>A0A229R726_AMYAL</name>
<dbReference type="OrthoDB" id="3689342at2"/>
<comment type="caution">
    <text evidence="3">The sequence shown here is derived from an EMBL/GenBank/DDBJ whole genome shotgun (WGS) entry which is preliminary data.</text>
</comment>
<keyword evidence="2" id="KW-0804">Transcription</keyword>